<name>A0A2P1PUY7_9GAMM</name>
<dbReference type="EMBL" id="CP027860">
    <property type="protein sequence ID" value="AVP98649.1"/>
    <property type="molecule type" value="Genomic_DNA"/>
</dbReference>
<accession>A0A2P1PUY7</accession>
<dbReference type="Proteomes" id="UP000241074">
    <property type="component" value="Chromosome"/>
</dbReference>
<sequence>MAGITRCAWGGGLSNLARSGDALQRFPTLPAVLTGAAFVGGRQAESALASALARSMFRQLVQPENASQIVVCRFAAGANRNGLAADAGFAHRQAEAIEPVLTAEAAIALRAFPQSAFNDATTADRQGRELLLHECAVFGECAEIAGTPLPGRRVQSQLALDRLECGVAKIK</sequence>
<proteinExistence type="predicted"/>
<evidence type="ECO:0000313" key="2">
    <source>
        <dbReference type="Proteomes" id="UP000241074"/>
    </source>
</evidence>
<protein>
    <submittedName>
        <fullName evidence="1">Uncharacterized protein</fullName>
    </submittedName>
</protein>
<reference evidence="1 2" key="2">
    <citation type="submission" date="2018-03" db="EMBL/GenBank/DDBJ databases">
        <authorList>
            <person name="Keele B.F."/>
        </authorList>
    </citation>
    <scope>NUCLEOTIDE SEQUENCE [LARGE SCALE GENOMIC DNA]</scope>
    <source>
        <strain evidence="1 2">D13</strain>
    </source>
</reference>
<gene>
    <name evidence="1" type="ORF">C7S18_16285</name>
</gene>
<dbReference type="AlphaFoldDB" id="A0A2P1PUY7"/>
<dbReference type="KEGG" id="xba:C7S18_16285"/>
<evidence type="ECO:0000313" key="1">
    <source>
        <dbReference type="EMBL" id="AVP98649.1"/>
    </source>
</evidence>
<organism evidence="1 2">
    <name type="scientific">Ahniella affigens</name>
    <dbReference type="NCBI Taxonomy" id="2021234"/>
    <lineage>
        <taxon>Bacteria</taxon>
        <taxon>Pseudomonadati</taxon>
        <taxon>Pseudomonadota</taxon>
        <taxon>Gammaproteobacteria</taxon>
        <taxon>Lysobacterales</taxon>
        <taxon>Rhodanobacteraceae</taxon>
        <taxon>Ahniella</taxon>
    </lineage>
</organism>
<keyword evidence="2" id="KW-1185">Reference proteome</keyword>
<reference evidence="1 2" key="1">
    <citation type="submission" date="2018-03" db="EMBL/GenBank/DDBJ databases">
        <title>Ahniella affigens gen. nov., sp. nov., a gammaproteobacterium isolated from sandy soil near a stream.</title>
        <authorList>
            <person name="Ko Y."/>
            <person name="Kim J.-H."/>
        </authorList>
    </citation>
    <scope>NUCLEOTIDE SEQUENCE [LARGE SCALE GENOMIC DNA]</scope>
    <source>
        <strain evidence="1 2">D13</strain>
    </source>
</reference>